<gene>
    <name evidence="3" type="ORF">N7541_009450</name>
</gene>
<feature type="domain" description="Subtelomeric hrmA-associated cluster protein AFUB-079030/YDR124W-like helical bundle" evidence="2">
    <location>
        <begin position="97"/>
        <end position="230"/>
    </location>
</feature>
<reference evidence="3" key="2">
    <citation type="journal article" date="2023" name="IMA Fungus">
        <title>Comparative genomic study of the Penicillium genus elucidates a diverse pangenome and 15 lateral gene transfer events.</title>
        <authorList>
            <person name="Petersen C."/>
            <person name="Sorensen T."/>
            <person name="Nielsen M.R."/>
            <person name="Sondergaard T.E."/>
            <person name="Sorensen J.L."/>
            <person name="Fitzpatrick D.A."/>
            <person name="Frisvad J.C."/>
            <person name="Nielsen K.L."/>
        </authorList>
    </citation>
    <scope>NUCLEOTIDE SEQUENCE</scope>
    <source>
        <strain evidence="3">IBT 35675</strain>
    </source>
</reference>
<dbReference type="EMBL" id="JAPZBR010000008">
    <property type="protein sequence ID" value="KAJ5340326.1"/>
    <property type="molecule type" value="Genomic_DNA"/>
</dbReference>
<evidence type="ECO:0000313" key="3">
    <source>
        <dbReference type="EMBL" id="KAJ5340326.1"/>
    </source>
</evidence>
<proteinExistence type="predicted"/>
<evidence type="ECO:0000256" key="1">
    <source>
        <dbReference type="SAM" id="MobiDB-lite"/>
    </source>
</evidence>
<sequence>MLIKQAMSVSSNQAPTVMAKIPHSSRINDAPHVGTSVESEEHLQKPLLVATSFQLLVCPIYKQPWPSLLSEDSSHHCEEFCNENFNVFGDKKVMISVEDRPLLALYYSKVFENLQQTNCRILAKAYIKLVEPHKQVNYPYNGRKIVAGTPKQFDPNVTKPPWWPSGVSHREPDHLPKVERVRLLVYILHELRINHGISVAKLKEADQPVRHKISPPERLQVLDELYQVRQQEERFLEGESGRRTDKGSVITKTKISATDEQTIAWICRANHPKLAETDASYTDGSGNNSSSTAAIARDTQTSRGSRRYASAVDAPGGEFFESSSSGHQAYTSQIADTKPEGRILAHQPSFVSGVSVFPCDLKRKRDFVEIHPANTRSLTRFAHESLTTPSGSQPSSINRDYGTPYHLQCPELAVTGPSITRLLMETMEDCDTPYYNYFV</sequence>
<protein>
    <recommendedName>
        <fullName evidence="2">Subtelomeric hrmA-associated cluster protein AFUB-079030/YDR124W-like helical bundle domain-containing protein</fullName>
    </recommendedName>
</protein>
<dbReference type="Proteomes" id="UP001148299">
    <property type="component" value="Unassembled WGS sequence"/>
</dbReference>
<dbReference type="InterPro" id="IPR047092">
    <property type="entry name" value="AFUB_07903/YDR124W-like_hel"/>
</dbReference>
<dbReference type="PANTHER" id="PTHR36102">
    <property type="entry name" value="CHROMOSOME 10, WHOLE GENOME SHOTGUN SEQUENCE"/>
    <property type="match status" value="1"/>
</dbReference>
<dbReference type="Pfam" id="PF11001">
    <property type="entry name" value="AFUB_07903_YDR124W_hel"/>
    <property type="match status" value="1"/>
</dbReference>
<dbReference type="InterPro" id="IPR021264">
    <property type="entry name" value="AFUB_079030/YDR124W-like"/>
</dbReference>
<name>A0A9W9UIZ8_PENBR</name>
<comment type="caution">
    <text evidence="3">The sequence shown here is derived from an EMBL/GenBank/DDBJ whole genome shotgun (WGS) entry which is preliminary data.</text>
</comment>
<feature type="region of interest" description="Disordered" evidence="1">
    <location>
        <begin position="278"/>
        <end position="309"/>
    </location>
</feature>
<evidence type="ECO:0000259" key="2">
    <source>
        <dbReference type="Pfam" id="PF11001"/>
    </source>
</evidence>
<dbReference type="AlphaFoldDB" id="A0A9W9UIZ8"/>
<feature type="compositionally biased region" description="Polar residues" evidence="1">
    <location>
        <begin position="279"/>
        <end position="303"/>
    </location>
</feature>
<dbReference type="PANTHER" id="PTHR36102:SF1">
    <property type="entry name" value="YDR124W-LIKE HELICAL BUNDLE DOMAIN-CONTAINING PROTEIN"/>
    <property type="match status" value="1"/>
</dbReference>
<organism evidence="3 4">
    <name type="scientific">Penicillium brevicompactum</name>
    <dbReference type="NCBI Taxonomy" id="5074"/>
    <lineage>
        <taxon>Eukaryota</taxon>
        <taxon>Fungi</taxon>
        <taxon>Dikarya</taxon>
        <taxon>Ascomycota</taxon>
        <taxon>Pezizomycotina</taxon>
        <taxon>Eurotiomycetes</taxon>
        <taxon>Eurotiomycetidae</taxon>
        <taxon>Eurotiales</taxon>
        <taxon>Aspergillaceae</taxon>
        <taxon>Penicillium</taxon>
    </lineage>
</organism>
<keyword evidence="4" id="KW-1185">Reference proteome</keyword>
<reference evidence="3" key="1">
    <citation type="submission" date="2022-12" db="EMBL/GenBank/DDBJ databases">
        <authorList>
            <person name="Petersen C."/>
        </authorList>
    </citation>
    <scope>NUCLEOTIDE SEQUENCE</scope>
    <source>
        <strain evidence="3">IBT 35675</strain>
    </source>
</reference>
<evidence type="ECO:0000313" key="4">
    <source>
        <dbReference type="Proteomes" id="UP001148299"/>
    </source>
</evidence>
<accession>A0A9W9UIZ8</accession>